<accession>A0A379CLM1</accession>
<comment type="caution">
    <text evidence="13">The sequence shown here is derived from an EMBL/GenBank/DDBJ whole genome shotgun (WGS) entry which is preliminary data.</text>
</comment>
<organism evidence="13 14">
    <name type="scientific">Plesiomonas shigelloides</name>
    <name type="common">Aeromonas shigelloides</name>
    <dbReference type="NCBI Taxonomy" id="703"/>
    <lineage>
        <taxon>Bacteria</taxon>
        <taxon>Pseudomonadati</taxon>
        <taxon>Pseudomonadota</taxon>
        <taxon>Gammaproteobacteria</taxon>
        <taxon>Enterobacterales</taxon>
        <taxon>Enterobacteriaceae</taxon>
        <taxon>Plesiomonas</taxon>
    </lineage>
</organism>
<gene>
    <name evidence="13" type="primary">cls</name>
    <name evidence="12" type="synonym">clsA</name>
    <name evidence="13" type="ORF">J2R62_08860</name>
</gene>
<dbReference type="InterPro" id="IPR030840">
    <property type="entry name" value="CL_synthase_A"/>
</dbReference>
<feature type="transmembrane region" description="Helical" evidence="12">
    <location>
        <begin position="13"/>
        <end position="31"/>
    </location>
</feature>
<comment type="catalytic activity">
    <reaction evidence="12">
        <text>2 a 1,2-diacyl-sn-glycero-3-phospho-(1'-sn-glycerol) = a cardiolipin + glycerol</text>
        <dbReference type="Rhea" id="RHEA:31451"/>
        <dbReference type="ChEBI" id="CHEBI:17754"/>
        <dbReference type="ChEBI" id="CHEBI:62237"/>
        <dbReference type="ChEBI" id="CHEBI:64716"/>
    </reaction>
</comment>
<feature type="active site" evidence="12">
    <location>
        <position position="229"/>
    </location>
</feature>
<keyword evidence="2 12" id="KW-1003">Cell membrane</keyword>
<feature type="active site" evidence="12">
    <location>
        <position position="234"/>
    </location>
</feature>
<sequence>MTYISDIAHIVDWILIFSYWLIVAAVTVRVLMKRRTVAVSMAWLLVIYIVPLVGIIAYLLFGELYLGSRRAARSQAMWKPFSDWFNSLSQCDHLVNMKSSHTAAPLFNLCRRRLKTPCINGNQLHLFTTTDDILSAIVRDINLAQHHISMVFYIWNNGGLVEHVVNALIEAAKRGVKCRVMLDSVGSLRFFRSRYPELFRHAQIDLVEALHVNPLRVFLRRMDLRQHRKIVIIDNDIAYTGSMNMVDPRYFKQDAGVGQWVDMMVRIEGPAASALNCIFAWDWEVETGERHLPSLPSCPILPVTQENAHAVQVLASGPGFPKDLLPQALSTAIFAARKRIVMTTPYFIPDDSLMLALCSTASRGVQVDIVIPKHNDSLMVGWASRAFFDELLAAGVRIHQFEGGLLHAKSLLIDDHLSLVGTVNLDIRSMWLNFEVTIAIDDTSFGEKLGFVQDDYIARSTQLNIGQWLQRPLRHRIAEKFFYFFTPLL</sequence>
<keyword evidence="10 12" id="KW-0594">Phospholipid biosynthesis</keyword>
<evidence type="ECO:0000256" key="8">
    <source>
        <dbReference type="ARBA" id="ARBA00023098"/>
    </source>
</evidence>
<keyword evidence="11 12" id="KW-1208">Phospholipid metabolism</keyword>
<feature type="transmembrane region" description="Helical" evidence="12">
    <location>
        <begin position="43"/>
        <end position="61"/>
    </location>
</feature>
<dbReference type="Proteomes" id="UP000664658">
    <property type="component" value="Unassembled WGS sequence"/>
</dbReference>
<reference evidence="13" key="1">
    <citation type="submission" date="2021-03" db="EMBL/GenBank/DDBJ databases">
        <title>Plesiomonas shigelloides zfcc0051, isolated from zebrafish feces.</title>
        <authorList>
            <person name="Vanderhoek Z."/>
            <person name="Gaulke C."/>
        </authorList>
    </citation>
    <scope>NUCLEOTIDE SEQUENCE</scope>
    <source>
        <strain evidence="13">Zfcc0051</strain>
    </source>
</reference>
<dbReference type="EC" id="2.7.8.-" evidence="12"/>
<protein>
    <recommendedName>
        <fullName evidence="12">Cardiolipin synthase A</fullName>
        <shortName evidence="12">CL synthase</shortName>
        <ecNumber evidence="12">2.7.8.-</ecNumber>
    </recommendedName>
</protein>
<dbReference type="PROSITE" id="PS50035">
    <property type="entry name" value="PLD"/>
    <property type="match status" value="2"/>
</dbReference>
<comment type="function">
    <text evidence="12">Catalyzes the reversible phosphatidyl group transfer from one phosphatidylglycerol molecule to another to form cardiolipin (CL) (diphosphatidylglycerol) and glycerol.</text>
</comment>
<dbReference type="PANTHER" id="PTHR21248">
    <property type="entry name" value="CARDIOLIPIN SYNTHASE"/>
    <property type="match status" value="1"/>
</dbReference>
<keyword evidence="8 12" id="KW-0443">Lipid metabolism</keyword>
<evidence type="ECO:0000256" key="7">
    <source>
        <dbReference type="ARBA" id="ARBA00022989"/>
    </source>
</evidence>
<keyword evidence="3 12" id="KW-0444">Lipid biosynthesis</keyword>
<feature type="active site" evidence="12">
    <location>
        <position position="407"/>
    </location>
</feature>
<dbReference type="GO" id="GO:0008808">
    <property type="term" value="F:cardiolipin synthase activity"/>
    <property type="evidence" value="ECO:0007669"/>
    <property type="project" value="UniProtKB-UniRule"/>
</dbReference>
<dbReference type="SMART" id="SM00155">
    <property type="entry name" value="PLDc"/>
    <property type="match status" value="2"/>
</dbReference>
<dbReference type="Pfam" id="PF13091">
    <property type="entry name" value="PLDc_2"/>
    <property type="match status" value="2"/>
</dbReference>
<dbReference type="Gene3D" id="3.30.870.10">
    <property type="entry name" value="Endonuclease Chain A"/>
    <property type="match status" value="2"/>
</dbReference>
<feature type="active site" evidence="12">
    <location>
        <position position="227"/>
    </location>
</feature>
<dbReference type="GO" id="GO:0005886">
    <property type="term" value="C:plasma membrane"/>
    <property type="evidence" value="ECO:0007669"/>
    <property type="project" value="UniProtKB-SubCell"/>
</dbReference>
<dbReference type="SUPFAM" id="SSF56024">
    <property type="entry name" value="Phospholipase D/nuclease"/>
    <property type="match status" value="2"/>
</dbReference>
<name>A0A379CLM1_PLESH</name>
<evidence type="ECO:0000256" key="1">
    <source>
        <dbReference type="ARBA" id="ARBA00004651"/>
    </source>
</evidence>
<dbReference type="CDD" id="cd09158">
    <property type="entry name" value="PLDc_EcCLS_like_2"/>
    <property type="match status" value="1"/>
</dbReference>
<evidence type="ECO:0000256" key="6">
    <source>
        <dbReference type="ARBA" id="ARBA00022737"/>
    </source>
</evidence>
<evidence type="ECO:0000256" key="11">
    <source>
        <dbReference type="ARBA" id="ARBA00023264"/>
    </source>
</evidence>
<comment type="similarity">
    <text evidence="12">Belongs to the phospholipase D family. Cardiolipin synthase subfamily. ClsA sub-subfamily.</text>
</comment>
<feature type="active site" evidence="12">
    <location>
        <position position="414"/>
    </location>
</feature>
<keyword evidence="9 12" id="KW-0472">Membrane</keyword>
<dbReference type="InterPro" id="IPR027379">
    <property type="entry name" value="CLS_N"/>
</dbReference>
<dbReference type="Pfam" id="PF13396">
    <property type="entry name" value="PLDc_N"/>
    <property type="match status" value="1"/>
</dbReference>
<dbReference type="EMBL" id="JAFNAA010000008">
    <property type="protein sequence ID" value="MBO1108330.1"/>
    <property type="molecule type" value="Genomic_DNA"/>
</dbReference>
<evidence type="ECO:0000256" key="10">
    <source>
        <dbReference type="ARBA" id="ARBA00023209"/>
    </source>
</evidence>
<dbReference type="HAMAP" id="MF_00190">
    <property type="entry name" value="Cardiolipin_synth_ClsA"/>
    <property type="match status" value="1"/>
</dbReference>
<dbReference type="GO" id="GO:0032049">
    <property type="term" value="P:cardiolipin biosynthetic process"/>
    <property type="evidence" value="ECO:0007669"/>
    <property type="project" value="UniProtKB-UniRule"/>
</dbReference>
<keyword evidence="4 12" id="KW-0808">Transferase</keyword>
<evidence type="ECO:0000256" key="2">
    <source>
        <dbReference type="ARBA" id="ARBA00022475"/>
    </source>
</evidence>
<dbReference type="NCBIfam" id="TIGR04265">
    <property type="entry name" value="bac_cardiolipin"/>
    <property type="match status" value="1"/>
</dbReference>
<evidence type="ECO:0000256" key="9">
    <source>
        <dbReference type="ARBA" id="ARBA00023136"/>
    </source>
</evidence>
<feature type="active site" evidence="12">
    <location>
        <position position="409"/>
    </location>
</feature>
<dbReference type="InterPro" id="IPR001736">
    <property type="entry name" value="PLipase_D/transphosphatidylase"/>
</dbReference>
<evidence type="ECO:0000256" key="4">
    <source>
        <dbReference type="ARBA" id="ARBA00022679"/>
    </source>
</evidence>
<keyword evidence="6" id="KW-0677">Repeat</keyword>
<dbReference type="KEGG" id="pshi:SAMEA2665130_1146"/>
<dbReference type="PANTHER" id="PTHR21248:SF22">
    <property type="entry name" value="PHOSPHOLIPASE D"/>
    <property type="match status" value="1"/>
</dbReference>
<keyword evidence="5 12" id="KW-0812">Transmembrane</keyword>
<dbReference type="InterPro" id="IPR025202">
    <property type="entry name" value="PLD-like_dom"/>
</dbReference>
<keyword evidence="7 12" id="KW-1133">Transmembrane helix</keyword>
<evidence type="ECO:0000313" key="13">
    <source>
        <dbReference type="EMBL" id="MBO1108330.1"/>
    </source>
</evidence>
<comment type="subcellular location">
    <subcellularLocation>
        <location evidence="1 12">Cell membrane</location>
        <topology evidence="1 12">Multi-pass membrane protein</topology>
    </subcellularLocation>
</comment>
<proteinExistence type="inferred from homology"/>
<evidence type="ECO:0000256" key="12">
    <source>
        <dbReference type="HAMAP-Rule" id="MF_00190"/>
    </source>
</evidence>
<dbReference type="AlphaFoldDB" id="A0A379CLM1"/>
<dbReference type="CDD" id="cd09152">
    <property type="entry name" value="PLDc_EcCLS_like_1"/>
    <property type="match status" value="1"/>
</dbReference>
<evidence type="ECO:0000313" key="14">
    <source>
        <dbReference type="Proteomes" id="UP000664658"/>
    </source>
</evidence>
<evidence type="ECO:0000256" key="3">
    <source>
        <dbReference type="ARBA" id="ARBA00022516"/>
    </source>
</evidence>
<dbReference type="InterPro" id="IPR022924">
    <property type="entry name" value="Cardiolipin_synthase"/>
</dbReference>
<evidence type="ECO:0000256" key="5">
    <source>
        <dbReference type="ARBA" id="ARBA00022692"/>
    </source>
</evidence>